<evidence type="ECO:0000313" key="4">
    <source>
        <dbReference type="Proteomes" id="UP000886796"/>
    </source>
</evidence>
<evidence type="ECO:0000256" key="1">
    <source>
        <dbReference type="SAM" id="MobiDB-lite"/>
    </source>
</evidence>
<protein>
    <submittedName>
        <fullName evidence="3">Uncharacterized protein</fullName>
    </submittedName>
</protein>
<gene>
    <name evidence="3" type="ORF">IAB74_05835</name>
</gene>
<proteinExistence type="predicted"/>
<evidence type="ECO:0000256" key="2">
    <source>
        <dbReference type="SAM" id="SignalP"/>
    </source>
</evidence>
<dbReference type="AlphaFoldDB" id="A0A9D0Z554"/>
<accession>A0A9D0Z554</accession>
<organism evidence="3 4">
    <name type="scientific">Candidatus Faecousia excrementigallinarum</name>
    <dbReference type="NCBI Taxonomy" id="2840806"/>
    <lineage>
        <taxon>Bacteria</taxon>
        <taxon>Bacillati</taxon>
        <taxon>Bacillota</taxon>
        <taxon>Clostridia</taxon>
        <taxon>Eubacteriales</taxon>
        <taxon>Oscillospiraceae</taxon>
        <taxon>Faecousia</taxon>
    </lineage>
</organism>
<name>A0A9D0Z554_9FIRM</name>
<feature type="compositionally biased region" description="Low complexity" evidence="1">
    <location>
        <begin position="24"/>
        <end position="50"/>
    </location>
</feature>
<feature type="region of interest" description="Disordered" evidence="1">
    <location>
        <begin position="24"/>
        <end position="61"/>
    </location>
</feature>
<feature type="chain" id="PRO_5039073927" evidence="2">
    <location>
        <begin position="22"/>
        <end position="254"/>
    </location>
</feature>
<evidence type="ECO:0000313" key="3">
    <source>
        <dbReference type="EMBL" id="HIQ68008.1"/>
    </source>
</evidence>
<dbReference type="Proteomes" id="UP000886796">
    <property type="component" value="Unassembled WGS sequence"/>
</dbReference>
<dbReference type="EMBL" id="DVFK01000082">
    <property type="protein sequence ID" value="HIQ68008.1"/>
    <property type="molecule type" value="Genomic_DNA"/>
</dbReference>
<reference evidence="3" key="2">
    <citation type="journal article" date="2021" name="PeerJ">
        <title>Extensive microbial diversity within the chicken gut microbiome revealed by metagenomics and culture.</title>
        <authorList>
            <person name="Gilroy R."/>
            <person name="Ravi A."/>
            <person name="Getino M."/>
            <person name="Pursley I."/>
            <person name="Horton D.L."/>
            <person name="Alikhan N.F."/>
            <person name="Baker D."/>
            <person name="Gharbi K."/>
            <person name="Hall N."/>
            <person name="Watson M."/>
            <person name="Adriaenssens E.M."/>
            <person name="Foster-Nyarko E."/>
            <person name="Jarju S."/>
            <person name="Secka A."/>
            <person name="Antonio M."/>
            <person name="Oren A."/>
            <person name="Chaudhuri R.R."/>
            <person name="La Ragione R."/>
            <person name="Hildebrand F."/>
            <person name="Pallen M.J."/>
        </authorList>
    </citation>
    <scope>NUCLEOTIDE SEQUENCE</scope>
    <source>
        <strain evidence="3">13361</strain>
    </source>
</reference>
<keyword evidence="2" id="KW-0732">Signal</keyword>
<sequence>MKKKMTLAMATALLAALLLSACGSQQPTQTTTQPTTEATQPTETTQAPETTEPEADSNETKTIVLSDYFSQDVWEDDGGDVYVEDDHILFDNGYMGDFSTLMLKEEAKNVTYRFTLKLENIPTDLSEEEGTWWDSELMILARSSLLAPGWEDGQTGYSLTAWGDMKQVAIGRAGHDDAFGFIDWNVADGQEHEIEFSLTNNEDDTEVTIVLKIDGETVFETVDDGSIVKEDRIPLFPEGGNLTIRSKYLQVTVG</sequence>
<comment type="caution">
    <text evidence="3">The sequence shown here is derived from an EMBL/GenBank/DDBJ whole genome shotgun (WGS) entry which is preliminary data.</text>
</comment>
<reference evidence="3" key="1">
    <citation type="submission" date="2020-10" db="EMBL/GenBank/DDBJ databases">
        <authorList>
            <person name="Gilroy R."/>
        </authorList>
    </citation>
    <scope>NUCLEOTIDE SEQUENCE</scope>
    <source>
        <strain evidence="3">13361</strain>
    </source>
</reference>
<feature type="signal peptide" evidence="2">
    <location>
        <begin position="1"/>
        <end position="21"/>
    </location>
</feature>
<dbReference type="PROSITE" id="PS51257">
    <property type="entry name" value="PROKAR_LIPOPROTEIN"/>
    <property type="match status" value="1"/>
</dbReference>